<dbReference type="EMBL" id="HBED01018831">
    <property type="protein sequence ID" value="CAD8309575.1"/>
    <property type="molecule type" value="Transcribed_RNA"/>
</dbReference>
<sequence length="205" mass="21412">MRSPMSSMPLLVLLLREGIAATTTQGAQRNRGRRTRNNLIQIPESNFIEEAVAFDEDASFWSRELLAFSASMSMSMPMQATTMVAPSGDDPTHAATNSMAPTSPVKSSDTTSSEETDDTTRAETTSTTTETPQTSTAEESRGGSSANDSGANGNGVPQQGLRTAGAEAQMVTANDSSSSSAASDLHFFAAATYTAVLAALLTAML</sequence>
<organism evidence="3">
    <name type="scientific">Pseudictyota dubia</name>
    <dbReference type="NCBI Taxonomy" id="2749911"/>
    <lineage>
        <taxon>Eukaryota</taxon>
        <taxon>Sar</taxon>
        <taxon>Stramenopiles</taxon>
        <taxon>Ochrophyta</taxon>
        <taxon>Bacillariophyta</taxon>
        <taxon>Mediophyceae</taxon>
        <taxon>Biddulphiophycidae</taxon>
        <taxon>Eupodiscales</taxon>
        <taxon>Odontellaceae</taxon>
        <taxon>Pseudictyota</taxon>
    </lineage>
</organism>
<evidence type="ECO:0000256" key="2">
    <source>
        <dbReference type="SAM" id="SignalP"/>
    </source>
</evidence>
<protein>
    <submittedName>
        <fullName evidence="3">Uncharacterized protein</fullName>
    </submittedName>
</protein>
<keyword evidence="2" id="KW-0732">Signal</keyword>
<feature type="signal peptide" evidence="2">
    <location>
        <begin position="1"/>
        <end position="20"/>
    </location>
</feature>
<feature type="region of interest" description="Disordered" evidence="1">
    <location>
        <begin position="82"/>
        <end position="160"/>
    </location>
</feature>
<evidence type="ECO:0000313" key="3">
    <source>
        <dbReference type="EMBL" id="CAD8309575.1"/>
    </source>
</evidence>
<feature type="chain" id="PRO_5031212029" evidence="2">
    <location>
        <begin position="21"/>
        <end position="205"/>
    </location>
</feature>
<accession>A0A7R9W0G3</accession>
<gene>
    <name evidence="3" type="ORF">TDUB1175_LOCUS9384</name>
</gene>
<reference evidence="3" key="1">
    <citation type="submission" date="2021-01" db="EMBL/GenBank/DDBJ databases">
        <authorList>
            <person name="Corre E."/>
            <person name="Pelletier E."/>
            <person name="Niang G."/>
            <person name="Scheremetjew M."/>
            <person name="Finn R."/>
            <person name="Kale V."/>
            <person name="Holt S."/>
            <person name="Cochrane G."/>
            <person name="Meng A."/>
            <person name="Brown T."/>
            <person name="Cohen L."/>
        </authorList>
    </citation>
    <scope>NUCLEOTIDE SEQUENCE</scope>
    <source>
        <strain evidence="3">CCMP147</strain>
    </source>
</reference>
<name>A0A7R9W0G3_9STRA</name>
<dbReference type="AlphaFoldDB" id="A0A7R9W0G3"/>
<evidence type="ECO:0000256" key="1">
    <source>
        <dbReference type="SAM" id="MobiDB-lite"/>
    </source>
</evidence>
<feature type="compositionally biased region" description="Polar residues" evidence="1">
    <location>
        <begin position="94"/>
        <end position="106"/>
    </location>
</feature>
<proteinExistence type="predicted"/>
<feature type="compositionally biased region" description="Low complexity" evidence="1">
    <location>
        <begin position="122"/>
        <end position="155"/>
    </location>
</feature>